<evidence type="ECO:0000259" key="4">
    <source>
        <dbReference type="Pfam" id="PF11954"/>
    </source>
</evidence>
<comment type="subcellular location">
    <subcellularLocation>
        <location evidence="1">Membrane</location>
    </subcellularLocation>
</comment>
<proteinExistence type="predicted"/>
<evidence type="ECO:0000313" key="6">
    <source>
        <dbReference type="Proteomes" id="UP000182836"/>
    </source>
</evidence>
<dbReference type="InterPro" id="IPR001466">
    <property type="entry name" value="Beta-lactam-related"/>
</dbReference>
<evidence type="ECO:0000313" key="5">
    <source>
        <dbReference type="EMBL" id="SDJ96697.1"/>
    </source>
</evidence>
<organism evidence="5 6">
    <name type="scientific">Aneurinibacillus migulanus</name>
    <name type="common">Bacillus migulanus</name>
    <dbReference type="NCBI Taxonomy" id="47500"/>
    <lineage>
        <taxon>Bacteria</taxon>
        <taxon>Bacillati</taxon>
        <taxon>Bacillota</taxon>
        <taxon>Bacilli</taxon>
        <taxon>Bacillales</taxon>
        <taxon>Paenibacillaceae</taxon>
        <taxon>Aneurinibacillus group</taxon>
        <taxon>Aneurinibacillus</taxon>
    </lineage>
</organism>
<evidence type="ECO:0000256" key="2">
    <source>
        <dbReference type="ARBA" id="ARBA00023136"/>
    </source>
</evidence>
<keyword evidence="2" id="KW-0472">Membrane</keyword>
<dbReference type="SUPFAM" id="SSF56601">
    <property type="entry name" value="beta-lactamase/transpeptidase-like"/>
    <property type="match status" value="1"/>
</dbReference>
<dbReference type="Pfam" id="PF11954">
    <property type="entry name" value="DUF3471"/>
    <property type="match status" value="1"/>
</dbReference>
<dbReference type="Proteomes" id="UP000182836">
    <property type="component" value="Unassembled WGS sequence"/>
</dbReference>
<evidence type="ECO:0000259" key="3">
    <source>
        <dbReference type="Pfam" id="PF00144"/>
    </source>
</evidence>
<accession>A0A1G8Y1X8</accession>
<dbReference type="Pfam" id="PF00144">
    <property type="entry name" value="Beta-lactamase"/>
    <property type="match status" value="1"/>
</dbReference>
<dbReference type="InterPro" id="IPR050491">
    <property type="entry name" value="AmpC-like"/>
</dbReference>
<reference evidence="5 6" key="1">
    <citation type="submission" date="2016-10" db="EMBL/GenBank/DDBJ databases">
        <authorList>
            <person name="de Groot N.N."/>
        </authorList>
    </citation>
    <scope>NUCLEOTIDE SEQUENCE [LARGE SCALE GENOMIC DNA]</scope>
    <source>
        <strain evidence="5 6">DSM 2895</strain>
    </source>
</reference>
<protein>
    <submittedName>
        <fullName evidence="5">CubicO group peptidase, beta-lactamase class C family</fullName>
    </submittedName>
</protein>
<name>A0A1G8Y1X8_ANEMI</name>
<dbReference type="Gene3D" id="3.40.710.10">
    <property type="entry name" value="DD-peptidase/beta-lactamase superfamily"/>
    <property type="match status" value="1"/>
</dbReference>
<evidence type="ECO:0000256" key="1">
    <source>
        <dbReference type="ARBA" id="ARBA00004370"/>
    </source>
</evidence>
<dbReference type="PANTHER" id="PTHR46825:SF11">
    <property type="entry name" value="PENICILLIN-BINDING PROTEIN 4"/>
    <property type="match status" value="1"/>
</dbReference>
<dbReference type="InterPro" id="IPR012338">
    <property type="entry name" value="Beta-lactam/transpept-like"/>
</dbReference>
<dbReference type="EMBL" id="FNED01000034">
    <property type="protein sequence ID" value="SDJ96697.1"/>
    <property type="molecule type" value="Genomic_DNA"/>
</dbReference>
<gene>
    <name evidence="5" type="ORF">SAMN04487909_13429</name>
</gene>
<dbReference type="PANTHER" id="PTHR46825">
    <property type="entry name" value="D-ALANYL-D-ALANINE-CARBOXYPEPTIDASE/ENDOPEPTIDASE AMPH"/>
    <property type="match status" value="1"/>
</dbReference>
<feature type="domain" description="Beta-lactamase-related" evidence="3">
    <location>
        <begin position="37"/>
        <end position="361"/>
    </location>
</feature>
<sequence>MKDRFCKKQGLSDYLFVSEKERGILMNTNRKTKQDNLDNLFSTLAEKKQFNGTILVAEKGEIIYKEAFGFADFKTERKLTSHSIFDLASVSKAFTAMGVIILQEQGKLSYDDPVKNYIPELPYPGITIRHLLQHTSGLPDYMSFFLKQGDRSKFVTNKDVLDMLKKYQPPVRFQPNEQWEYGNTGYILLALLTERVSGMSYADFLQTEIFQPLGMQHTRVYNRRYSREIIEDYAYGHVYSAESNTYELPDHVPSVDYVVFLDGVQGDGAISSNVDDMLRWDRALYTDKLVKKTTLEEAFRPVKLNNQETFDYGFGWLLPKDQTGGRIVSHSGGWPGYHTYFIRYIDADKTIICLNNIEQDTAFEQMILAEVDNILFERPYTIPASPPAEEAAVEIDTTVYSQYTGTYQLSPEAEIEVTQKEARLFFQLPVLSMTELLPLSETRFFPRATFDQVEFIRNASGKATDMILYSSGQSSKAVRIQ</sequence>
<dbReference type="InterPro" id="IPR021860">
    <property type="entry name" value="Peptidase_S12_Pab87-rel_C"/>
</dbReference>
<dbReference type="AlphaFoldDB" id="A0A1G8Y1X8"/>
<feature type="domain" description="Peptidase S12 Pab87-related C-terminal" evidence="4">
    <location>
        <begin position="392"/>
        <end position="469"/>
    </location>
</feature>
<dbReference type="GO" id="GO:0016020">
    <property type="term" value="C:membrane"/>
    <property type="evidence" value="ECO:0007669"/>
    <property type="project" value="UniProtKB-SubCell"/>
</dbReference>